<dbReference type="InterPro" id="IPR052173">
    <property type="entry name" value="Beta-lactam_resp_regulator"/>
</dbReference>
<comment type="caution">
    <text evidence="3">The sequence shown here is derived from an EMBL/GenBank/DDBJ whole genome shotgun (WGS) entry which is preliminary data.</text>
</comment>
<dbReference type="AlphaFoldDB" id="A0A2Y9BEY4"/>
<protein>
    <submittedName>
        <fullName evidence="3">Beta-lactamase regulating signal transducer with metallopeptidase domain</fullName>
    </submittedName>
</protein>
<dbReference type="EMBL" id="QGDL01000003">
    <property type="protein sequence ID" value="PWJ30671.1"/>
    <property type="molecule type" value="Genomic_DNA"/>
</dbReference>
<evidence type="ECO:0000313" key="4">
    <source>
        <dbReference type="Proteomes" id="UP000245845"/>
    </source>
</evidence>
<dbReference type="RefSeq" id="WP_109730313.1">
    <property type="nucleotide sequence ID" value="NZ_BAAACK010000004.1"/>
</dbReference>
<evidence type="ECO:0000256" key="1">
    <source>
        <dbReference type="SAM" id="Phobius"/>
    </source>
</evidence>
<feature type="transmembrane region" description="Helical" evidence="1">
    <location>
        <begin position="198"/>
        <end position="220"/>
    </location>
</feature>
<evidence type="ECO:0000313" key="3">
    <source>
        <dbReference type="EMBL" id="PWJ30671.1"/>
    </source>
</evidence>
<feature type="transmembrane region" description="Helical" evidence="1">
    <location>
        <begin position="33"/>
        <end position="51"/>
    </location>
</feature>
<dbReference type="PANTHER" id="PTHR34978:SF3">
    <property type="entry name" value="SLR0241 PROTEIN"/>
    <property type="match status" value="1"/>
</dbReference>
<dbReference type="Pfam" id="PF05569">
    <property type="entry name" value="Peptidase_M56"/>
    <property type="match status" value="1"/>
</dbReference>
<evidence type="ECO:0000259" key="2">
    <source>
        <dbReference type="Pfam" id="PF05569"/>
    </source>
</evidence>
<dbReference type="Proteomes" id="UP000245845">
    <property type="component" value="Unassembled WGS sequence"/>
</dbReference>
<accession>A0A2Y9BEY4</accession>
<keyword evidence="1" id="KW-0472">Membrane</keyword>
<keyword evidence="1" id="KW-0812">Transmembrane</keyword>
<gene>
    <name evidence="3" type="ORF">A8806_10375</name>
</gene>
<name>A0A2Y9BEY4_9FIRM</name>
<reference evidence="3 4" key="1">
    <citation type="submission" date="2018-05" db="EMBL/GenBank/DDBJ databases">
        <title>The Hungate 1000. A catalogue of reference genomes from the rumen microbiome.</title>
        <authorList>
            <person name="Kelly W."/>
        </authorList>
    </citation>
    <scope>NUCLEOTIDE SEQUENCE [LARGE SCALE GENOMIC DNA]</scope>
    <source>
        <strain evidence="3 4">NLAE-zl-C242</strain>
    </source>
</reference>
<sequence length="531" mass="59775">MMSLIEMTLEGSVIIMAITLVRSLTIHHLPKKAFLLLWAVALTRLLLPVRISSPASIYTVTPGLSDAGRSGILLPGVAAQASASSSGRVAVPVSFWAIVWLAGGLLLALGILICHIRNRRIYRTSLPAESQWVRQWIECHRLRRPVFVRYSDQIEAPLTYGILWPVILLPAEIDWSDEALLGYILAHEMSHIRRFDALIKWFLAAALCLHWFNPLVWAMYILANRDLEISCDESVLHLYGQQSRADYALTLVGMEERRTEFAPLANCFSRNALKERITAIMKSPEKSVKNLVASAVLIGVITIVFATSAPAGRASASGVQTISRETVQESVFDAEYPQEPSYTKAQYQKLLKRIKLKGYEEMSIAEFNRRINALLSVENDGQRELYEQILAFLPADDPEADYLCNTVQASLGEYSARMDEVFSGEQNDPVFYGSVELELEEDVFGDRVVTGGRHADYEFSYRILHQDKLTVKERDAFLQNIMHSMQDYADENYEDPFTEEGLRKILTTAGKKYATDKISFTGGKITNIESY</sequence>
<feature type="domain" description="Peptidase M56" evidence="2">
    <location>
        <begin position="4"/>
        <end position="280"/>
    </location>
</feature>
<keyword evidence="4" id="KW-1185">Reference proteome</keyword>
<dbReference type="PANTHER" id="PTHR34978">
    <property type="entry name" value="POSSIBLE SENSOR-TRANSDUCER PROTEIN BLAR"/>
    <property type="match status" value="1"/>
</dbReference>
<organism evidence="3 4">
    <name type="scientific">Faecalicatena orotica</name>
    <dbReference type="NCBI Taxonomy" id="1544"/>
    <lineage>
        <taxon>Bacteria</taxon>
        <taxon>Bacillati</taxon>
        <taxon>Bacillota</taxon>
        <taxon>Clostridia</taxon>
        <taxon>Lachnospirales</taxon>
        <taxon>Lachnospiraceae</taxon>
        <taxon>Faecalicatena</taxon>
    </lineage>
</organism>
<feature type="transmembrane region" description="Helical" evidence="1">
    <location>
        <begin position="93"/>
        <end position="114"/>
    </location>
</feature>
<dbReference type="CDD" id="cd07341">
    <property type="entry name" value="M56_BlaR1_MecR1_like"/>
    <property type="match status" value="1"/>
</dbReference>
<proteinExistence type="predicted"/>
<dbReference type="InterPro" id="IPR008756">
    <property type="entry name" value="Peptidase_M56"/>
</dbReference>
<dbReference type="OrthoDB" id="9804799at2"/>
<keyword evidence="1" id="KW-1133">Transmembrane helix</keyword>